<keyword evidence="3" id="KW-0808">Transferase</keyword>
<feature type="non-terminal residue" evidence="10">
    <location>
        <position position="1"/>
    </location>
</feature>
<evidence type="ECO:0000256" key="2">
    <source>
        <dbReference type="ARBA" id="ARBA00012251"/>
    </source>
</evidence>
<dbReference type="GO" id="GO:0008270">
    <property type="term" value="F:zinc ion binding"/>
    <property type="evidence" value="ECO:0007669"/>
    <property type="project" value="UniProtKB-KW"/>
</dbReference>
<feature type="domain" description="RING-type" evidence="9">
    <location>
        <begin position="1"/>
        <end position="199"/>
    </location>
</feature>
<dbReference type="OrthoDB" id="9977870at2759"/>
<dbReference type="Proteomes" id="UP000030671">
    <property type="component" value="Unassembled WGS sequence"/>
</dbReference>
<evidence type="ECO:0000313" key="10">
    <source>
        <dbReference type="EMBL" id="ETW86427.1"/>
    </source>
</evidence>
<evidence type="ECO:0000256" key="8">
    <source>
        <dbReference type="ARBA" id="ARBA00022833"/>
    </source>
</evidence>
<dbReference type="KEGG" id="hir:HETIRDRAFT_41331"/>
<sequence>CVACQDPIRGIALRAPCGHHYDIDCIKDLFEASTRDESLYPPRCCRTPISLTLVRPHLGELLLRRFEEKGAEFGTQKRVYCGQQTCSRFLGPQEVVRTGWFATKVKPSVLVCTAPPGCGARTCSGCKVLVTANTHLCTDDASDRALLALGAQQGWSRCPGCSRMIELNLGCYHMTCLCKTEFCYLCRARWKTCACPQWDERRLYAAAEARVDGQRPDVRRAQAPRAADPFPRLVREAMEDLRENHECAHTKWKYRHGGGKCQTCFHNLPLYLFRCTGCQILSCNRCRRNRL</sequence>
<dbReference type="CDD" id="cd22584">
    <property type="entry name" value="Rcat_RBR_unk"/>
    <property type="match status" value="1"/>
</dbReference>
<reference evidence="10 11" key="1">
    <citation type="journal article" date="2012" name="New Phytol.">
        <title>Insight into trade-off between wood decay and parasitism from the genome of a fungal forest pathogen.</title>
        <authorList>
            <person name="Olson A."/>
            <person name="Aerts A."/>
            <person name="Asiegbu F."/>
            <person name="Belbahri L."/>
            <person name="Bouzid O."/>
            <person name="Broberg A."/>
            <person name="Canback B."/>
            <person name="Coutinho P.M."/>
            <person name="Cullen D."/>
            <person name="Dalman K."/>
            <person name="Deflorio G."/>
            <person name="van Diepen L.T."/>
            <person name="Dunand C."/>
            <person name="Duplessis S."/>
            <person name="Durling M."/>
            <person name="Gonthier P."/>
            <person name="Grimwood J."/>
            <person name="Fossdal C.G."/>
            <person name="Hansson D."/>
            <person name="Henrissat B."/>
            <person name="Hietala A."/>
            <person name="Himmelstrand K."/>
            <person name="Hoffmeister D."/>
            <person name="Hogberg N."/>
            <person name="James T.Y."/>
            <person name="Karlsson M."/>
            <person name="Kohler A."/>
            <person name="Kues U."/>
            <person name="Lee Y.H."/>
            <person name="Lin Y.C."/>
            <person name="Lind M."/>
            <person name="Lindquist E."/>
            <person name="Lombard V."/>
            <person name="Lucas S."/>
            <person name="Lunden K."/>
            <person name="Morin E."/>
            <person name="Murat C."/>
            <person name="Park J."/>
            <person name="Raffaello T."/>
            <person name="Rouze P."/>
            <person name="Salamov A."/>
            <person name="Schmutz J."/>
            <person name="Solheim H."/>
            <person name="Stahlberg J."/>
            <person name="Velez H."/>
            <person name="de Vries R.P."/>
            <person name="Wiebenga A."/>
            <person name="Woodward S."/>
            <person name="Yakovlev I."/>
            <person name="Garbelotto M."/>
            <person name="Martin F."/>
            <person name="Grigoriev I.V."/>
            <person name="Stenlid J."/>
        </authorList>
    </citation>
    <scope>NUCLEOTIDE SEQUENCE [LARGE SCALE GENOMIC DNA]</scope>
    <source>
        <strain evidence="10 11">TC 32-1</strain>
    </source>
</reference>
<gene>
    <name evidence="10" type="ORF">HETIRDRAFT_41331</name>
</gene>
<evidence type="ECO:0000256" key="1">
    <source>
        <dbReference type="ARBA" id="ARBA00001798"/>
    </source>
</evidence>
<dbReference type="InterPro" id="IPR031127">
    <property type="entry name" value="E3_UB_ligase_RBR"/>
</dbReference>
<comment type="catalytic activity">
    <reaction evidence="1">
        <text>[E2 ubiquitin-conjugating enzyme]-S-ubiquitinyl-L-cysteine + [acceptor protein]-L-lysine = [E2 ubiquitin-conjugating enzyme]-L-cysteine + [acceptor protein]-N(6)-ubiquitinyl-L-lysine.</text>
        <dbReference type="EC" id="2.3.2.31"/>
    </reaction>
</comment>
<keyword evidence="5" id="KW-0677">Repeat</keyword>
<dbReference type="InterPro" id="IPR044066">
    <property type="entry name" value="TRIAD_supradom"/>
</dbReference>
<dbReference type="AlphaFoldDB" id="W4KKS7"/>
<evidence type="ECO:0000256" key="7">
    <source>
        <dbReference type="ARBA" id="ARBA00022786"/>
    </source>
</evidence>
<proteinExistence type="predicted"/>
<evidence type="ECO:0000259" key="9">
    <source>
        <dbReference type="PROSITE" id="PS51873"/>
    </source>
</evidence>
<dbReference type="InterPro" id="IPR002867">
    <property type="entry name" value="IBR_dom"/>
</dbReference>
<dbReference type="GO" id="GO:0016567">
    <property type="term" value="P:protein ubiquitination"/>
    <property type="evidence" value="ECO:0007669"/>
    <property type="project" value="InterPro"/>
</dbReference>
<keyword evidence="8" id="KW-0862">Zinc</keyword>
<keyword evidence="6" id="KW-0863">Zinc-finger</keyword>
<dbReference type="Pfam" id="PF01485">
    <property type="entry name" value="IBR"/>
    <property type="match status" value="1"/>
</dbReference>
<evidence type="ECO:0000256" key="6">
    <source>
        <dbReference type="ARBA" id="ARBA00022771"/>
    </source>
</evidence>
<organism evidence="10 11">
    <name type="scientific">Heterobasidion irregulare (strain TC 32-1)</name>
    <dbReference type="NCBI Taxonomy" id="747525"/>
    <lineage>
        <taxon>Eukaryota</taxon>
        <taxon>Fungi</taxon>
        <taxon>Dikarya</taxon>
        <taxon>Basidiomycota</taxon>
        <taxon>Agaricomycotina</taxon>
        <taxon>Agaricomycetes</taxon>
        <taxon>Russulales</taxon>
        <taxon>Bondarzewiaceae</taxon>
        <taxon>Heterobasidion</taxon>
        <taxon>Heterobasidion annosum species complex</taxon>
    </lineage>
</organism>
<dbReference type="PROSITE" id="PS51873">
    <property type="entry name" value="TRIAD"/>
    <property type="match status" value="1"/>
</dbReference>
<dbReference type="InParanoid" id="W4KKS7"/>
<dbReference type="EC" id="2.3.2.31" evidence="2"/>
<dbReference type="GO" id="GO:0061630">
    <property type="term" value="F:ubiquitin protein ligase activity"/>
    <property type="evidence" value="ECO:0007669"/>
    <property type="project" value="UniProtKB-EC"/>
</dbReference>
<dbReference type="STRING" id="747525.W4KKS7"/>
<dbReference type="EMBL" id="KI925454">
    <property type="protein sequence ID" value="ETW86427.1"/>
    <property type="molecule type" value="Genomic_DNA"/>
</dbReference>
<name>W4KKS7_HETIT</name>
<keyword evidence="11" id="KW-1185">Reference proteome</keyword>
<keyword evidence="7" id="KW-0833">Ubl conjugation pathway</keyword>
<protein>
    <recommendedName>
        <fullName evidence="2">RBR-type E3 ubiquitin transferase</fullName>
        <ecNumber evidence="2">2.3.2.31</ecNumber>
    </recommendedName>
</protein>
<evidence type="ECO:0000256" key="4">
    <source>
        <dbReference type="ARBA" id="ARBA00022723"/>
    </source>
</evidence>
<dbReference type="PANTHER" id="PTHR11685">
    <property type="entry name" value="RBR FAMILY RING FINGER AND IBR DOMAIN-CONTAINING"/>
    <property type="match status" value="1"/>
</dbReference>
<dbReference type="HOGENOM" id="CLU_022048_1_0_1"/>
<accession>W4KKS7</accession>
<dbReference type="RefSeq" id="XP_009540332.1">
    <property type="nucleotide sequence ID" value="XM_009542037.1"/>
</dbReference>
<evidence type="ECO:0000256" key="3">
    <source>
        <dbReference type="ARBA" id="ARBA00022679"/>
    </source>
</evidence>
<dbReference type="eggNOG" id="KOG1812">
    <property type="taxonomic scope" value="Eukaryota"/>
</dbReference>
<dbReference type="SUPFAM" id="SSF57850">
    <property type="entry name" value="RING/U-box"/>
    <property type="match status" value="2"/>
</dbReference>
<evidence type="ECO:0000313" key="11">
    <source>
        <dbReference type="Proteomes" id="UP000030671"/>
    </source>
</evidence>
<dbReference type="GeneID" id="20673103"/>
<keyword evidence="4" id="KW-0479">Metal-binding</keyword>
<dbReference type="Gene3D" id="1.20.120.1750">
    <property type="match status" value="1"/>
</dbReference>
<evidence type="ECO:0000256" key="5">
    <source>
        <dbReference type="ARBA" id="ARBA00022737"/>
    </source>
</evidence>